<dbReference type="SMART" id="SM01034">
    <property type="entry name" value="BLUF"/>
    <property type="match status" value="1"/>
</dbReference>
<evidence type="ECO:0000259" key="1">
    <source>
        <dbReference type="PROSITE" id="PS50925"/>
    </source>
</evidence>
<dbReference type="SUPFAM" id="SSF54975">
    <property type="entry name" value="Acylphosphatase/BLUF domain-like"/>
    <property type="match status" value="1"/>
</dbReference>
<accession>A0AAP2CHT4</accession>
<gene>
    <name evidence="2" type="ORF">KI659_07665</name>
</gene>
<evidence type="ECO:0000313" key="3">
    <source>
        <dbReference type="Proteomes" id="UP001319104"/>
    </source>
</evidence>
<dbReference type="Proteomes" id="UP001319104">
    <property type="component" value="Unassembled WGS sequence"/>
</dbReference>
<feature type="domain" description="BLUF" evidence="1">
    <location>
        <begin position="8"/>
        <end position="99"/>
    </location>
</feature>
<evidence type="ECO:0000313" key="2">
    <source>
        <dbReference type="EMBL" id="MBS9523889.1"/>
    </source>
</evidence>
<keyword evidence="3" id="KW-1185">Reference proteome</keyword>
<reference evidence="2 3" key="1">
    <citation type="submission" date="2021-05" db="EMBL/GenBank/DDBJ databases">
        <authorList>
            <person name="Zhang Z.D."/>
            <person name="Osman G."/>
        </authorList>
    </citation>
    <scope>NUCLEOTIDE SEQUENCE [LARGE SCALE GENOMIC DNA]</scope>
    <source>
        <strain evidence="2 3">KCTC 32217</strain>
    </source>
</reference>
<dbReference type="PROSITE" id="PS50925">
    <property type="entry name" value="BLUF"/>
    <property type="match status" value="1"/>
</dbReference>
<dbReference type="RefSeq" id="WP_213944764.1">
    <property type="nucleotide sequence ID" value="NZ_JAHCMY010000003.1"/>
</dbReference>
<dbReference type="Pfam" id="PF04940">
    <property type="entry name" value="BLUF"/>
    <property type="match status" value="1"/>
</dbReference>
<dbReference type="GO" id="GO:0009882">
    <property type="term" value="F:blue light photoreceptor activity"/>
    <property type="evidence" value="ECO:0007669"/>
    <property type="project" value="InterPro"/>
</dbReference>
<dbReference type="Gene3D" id="3.30.70.100">
    <property type="match status" value="1"/>
</dbReference>
<dbReference type="InterPro" id="IPR007024">
    <property type="entry name" value="BLUF_domain"/>
</dbReference>
<organism evidence="2 3">
    <name type="scientific">Litoribacter ruber</name>
    <dbReference type="NCBI Taxonomy" id="702568"/>
    <lineage>
        <taxon>Bacteria</taxon>
        <taxon>Pseudomonadati</taxon>
        <taxon>Bacteroidota</taxon>
        <taxon>Cytophagia</taxon>
        <taxon>Cytophagales</taxon>
        <taxon>Cyclobacteriaceae</taxon>
        <taxon>Litoribacter</taxon>
    </lineage>
</organism>
<comment type="caution">
    <text evidence="2">The sequence shown here is derived from an EMBL/GenBank/DDBJ whole genome shotgun (WGS) entry which is preliminary data.</text>
</comment>
<dbReference type="AlphaFoldDB" id="A0AAP2CHT4"/>
<name>A0AAP2CHT4_9BACT</name>
<dbReference type="InterPro" id="IPR036046">
    <property type="entry name" value="Acylphosphatase-like_dom_sf"/>
</dbReference>
<dbReference type="GO" id="GO:0071949">
    <property type="term" value="F:FAD binding"/>
    <property type="evidence" value="ECO:0007669"/>
    <property type="project" value="InterPro"/>
</dbReference>
<proteinExistence type="predicted"/>
<dbReference type="EMBL" id="JAHCMY010000003">
    <property type="protein sequence ID" value="MBS9523889.1"/>
    <property type="molecule type" value="Genomic_DNA"/>
</dbReference>
<protein>
    <submittedName>
        <fullName evidence="2">BLUF domain-containing protein</fullName>
    </submittedName>
</protein>
<sequence>MTHTYNQMHYIVYLSSSVHKLTEEQLQEILVKSRENNQKKGITGLLIYMDGSIIQILEGEKEKVMPLYKTIGQDPRHRGIIRLKEGDLEERLFPDWSMGYHSISPDEARELTGFKSTGDVDFYNFLGEKEQHPALTVFRAFVKNNRI</sequence>